<keyword evidence="1" id="KW-0812">Transmembrane</keyword>
<keyword evidence="1" id="KW-0472">Membrane</keyword>
<evidence type="ECO:0000313" key="2">
    <source>
        <dbReference type="EMBL" id="GIY58758.1"/>
    </source>
</evidence>
<dbReference type="AlphaFoldDB" id="A0AAV4ULX6"/>
<proteinExistence type="predicted"/>
<name>A0AAV4ULX6_CAEEX</name>
<evidence type="ECO:0000256" key="1">
    <source>
        <dbReference type="SAM" id="Phobius"/>
    </source>
</evidence>
<reference evidence="2 3" key="1">
    <citation type="submission" date="2021-06" db="EMBL/GenBank/DDBJ databases">
        <title>Caerostris extrusa draft genome.</title>
        <authorList>
            <person name="Kono N."/>
            <person name="Arakawa K."/>
        </authorList>
    </citation>
    <scope>NUCLEOTIDE SEQUENCE [LARGE SCALE GENOMIC DNA]</scope>
</reference>
<keyword evidence="1" id="KW-1133">Transmembrane helix</keyword>
<gene>
    <name evidence="2" type="ORF">CEXT_142721</name>
</gene>
<comment type="caution">
    <text evidence="2">The sequence shown here is derived from an EMBL/GenBank/DDBJ whole genome shotgun (WGS) entry which is preliminary data.</text>
</comment>
<dbReference type="Proteomes" id="UP001054945">
    <property type="component" value="Unassembled WGS sequence"/>
</dbReference>
<sequence>MKICKGKHPKCLNAARSNVSVRKPLLWKLIVGSYLSALIIINWSVSRERLSAVIAFGDHFSRSVGLSPSFNSPTFLSSPFILDKMGDEDFQPSLFLAFYHSISMPELVSSLTPFRKLRLSSTW</sequence>
<dbReference type="EMBL" id="BPLR01013102">
    <property type="protein sequence ID" value="GIY58758.1"/>
    <property type="molecule type" value="Genomic_DNA"/>
</dbReference>
<accession>A0AAV4ULX6</accession>
<evidence type="ECO:0000313" key="3">
    <source>
        <dbReference type="Proteomes" id="UP001054945"/>
    </source>
</evidence>
<protein>
    <submittedName>
        <fullName evidence="2">Uncharacterized protein</fullName>
    </submittedName>
</protein>
<organism evidence="2 3">
    <name type="scientific">Caerostris extrusa</name>
    <name type="common">Bark spider</name>
    <name type="synonym">Caerostris bankana</name>
    <dbReference type="NCBI Taxonomy" id="172846"/>
    <lineage>
        <taxon>Eukaryota</taxon>
        <taxon>Metazoa</taxon>
        <taxon>Ecdysozoa</taxon>
        <taxon>Arthropoda</taxon>
        <taxon>Chelicerata</taxon>
        <taxon>Arachnida</taxon>
        <taxon>Araneae</taxon>
        <taxon>Araneomorphae</taxon>
        <taxon>Entelegynae</taxon>
        <taxon>Araneoidea</taxon>
        <taxon>Araneidae</taxon>
        <taxon>Caerostris</taxon>
    </lineage>
</organism>
<feature type="transmembrane region" description="Helical" evidence="1">
    <location>
        <begin position="25"/>
        <end position="45"/>
    </location>
</feature>
<keyword evidence="3" id="KW-1185">Reference proteome</keyword>